<protein>
    <submittedName>
        <fullName evidence="1">Uncharacterized protein</fullName>
    </submittedName>
</protein>
<sequence>MPGLTTLPILRTCGAERCAIVTILLARPNERRFNRAKYSYNQKRKIVGKAGWINTIVASCTGHDQAARMLPDLS</sequence>
<dbReference type="AlphaFoldDB" id="A0A4D7YIA3"/>
<reference evidence="1 2" key="1">
    <citation type="submission" date="2019-04" db="EMBL/GenBank/DDBJ databases">
        <title>Complete genome sequence of Agrobacterium tumefaciens CFBP7129.</title>
        <authorList>
            <person name="Haryono M."/>
            <person name="Lin Y.-C."/>
            <person name="Lai E.-M."/>
            <person name="Kuo C.-H."/>
        </authorList>
    </citation>
    <scope>NUCLEOTIDE SEQUENCE [LARGE SCALE GENOMIC DNA]</scope>
    <source>
        <strain evidence="1 2">CFBP7129</strain>
    </source>
</reference>
<accession>A0A4D7YIA3</accession>
<evidence type="ECO:0000313" key="1">
    <source>
        <dbReference type="EMBL" id="QCL97211.1"/>
    </source>
</evidence>
<proteinExistence type="predicted"/>
<organism evidence="1 2">
    <name type="scientific">Agrobacterium tumefaciens</name>
    <dbReference type="NCBI Taxonomy" id="358"/>
    <lineage>
        <taxon>Bacteria</taxon>
        <taxon>Pseudomonadati</taxon>
        <taxon>Pseudomonadota</taxon>
        <taxon>Alphaproteobacteria</taxon>
        <taxon>Hyphomicrobiales</taxon>
        <taxon>Rhizobiaceae</taxon>
        <taxon>Rhizobium/Agrobacterium group</taxon>
        <taxon>Agrobacterium</taxon>
        <taxon>Agrobacterium tumefaciens complex</taxon>
    </lineage>
</organism>
<dbReference type="Proteomes" id="UP000298649">
    <property type="component" value="Chromosome linear"/>
</dbReference>
<gene>
    <name evidence="1" type="ORF">CFBP7129_24060</name>
</gene>
<evidence type="ECO:0000313" key="2">
    <source>
        <dbReference type="Proteomes" id="UP000298649"/>
    </source>
</evidence>
<name>A0A4D7YIA3_AGRTU</name>
<dbReference type="EMBL" id="CP039923">
    <property type="protein sequence ID" value="QCL97211.1"/>
    <property type="molecule type" value="Genomic_DNA"/>
</dbReference>